<reference evidence="1 2" key="1">
    <citation type="journal article" date="2009" name="Nat. Genet.">
        <title>The genome of the cucumber, Cucumis sativus L.</title>
        <authorList>
            <person name="Huang S."/>
            <person name="Li R."/>
            <person name="Zhang Z."/>
            <person name="Li L."/>
            <person name="Gu X."/>
            <person name="Fan W."/>
            <person name="Lucas W.J."/>
            <person name="Wang X."/>
            <person name="Xie B."/>
            <person name="Ni P."/>
            <person name="Ren Y."/>
            <person name="Zhu H."/>
            <person name="Li J."/>
            <person name="Lin K."/>
            <person name="Jin W."/>
            <person name="Fei Z."/>
            <person name="Li G."/>
            <person name="Staub J."/>
            <person name="Kilian A."/>
            <person name="van der Vossen E.A."/>
            <person name="Wu Y."/>
            <person name="Guo J."/>
            <person name="He J."/>
            <person name="Jia Z."/>
            <person name="Ren Y."/>
            <person name="Tian G."/>
            <person name="Lu Y."/>
            <person name="Ruan J."/>
            <person name="Qian W."/>
            <person name="Wang M."/>
            <person name="Huang Q."/>
            <person name="Li B."/>
            <person name="Xuan Z."/>
            <person name="Cao J."/>
            <person name="Asan"/>
            <person name="Wu Z."/>
            <person name="Zhang J."/>
            <person name="Cai Q."/>
            <person name="Bai Y."/>
            <person name="Zhao B."/>
            <person name="Han Y."/>
            <person name="Li Y."/>
            <person name="Li X."/>
            <person name="Wang S."/>
            <person name="Shi Q."/>
            <person name="Liu S."/>
            <person name="Cho W.K."/>
            <person name="Kim J.Y."/>
            <person name="Xu Y."/>
            <person name="Heller-Uszynska K."/>
            <person name="Miao H."/>
            <person name="Cheng Z."/>
            <person name="Zhang S."/>
            <person name="Wu J."/>
            <person name="Yang Y."/>
            <person name="Kang H."/>
            <person name="Li M."/>
            <person name="Liang H."/>
            <person name="Ren X."/>
            <person name="Shi Z."/>
            <person name="Wen M."/>
            <person name="Jian M."/>
            <person name="Yang H."/>
            <person name="Zhang G."/>
            <person name="Yang Z."/>
            <person name="Chen R."/>
            <person name="Liu S."/>
            <person name="Li J."/>
            <person name="Ma L."/>
            <person name="Liu H."/>
            <person name="Zhou Y."/>
            <person name="Zhao J."/>
            <person name="Fang X."/>
            <person name="Li G."/>
            <person name="Fang L."/>
            <person name="Li Y."/>
            <person name="Liu D."/>
            <person name="Zheng H."/>
            <person name="Zhang Y."/>
            <person name="Qin N."/>
            <person name="Li Z."/>
            <person name="Yang G."/>
            <person name="Yang S."/>
            <person name="Bolund L."/>
            <person name="Kristiansen K."/>
            <person name="Zheng H."/>
            <person name="Li S."/>
            <person name="Zhang X."/>
            <person name="Yang H."/>
            <person name="Wang J."/>
            <person name="Sun R."/>
            <person name="Zhang B."/>
            <person name="Jiang S."/>
            <person name="Wang J."/>
            <person name="Du Y."/>
            <person name="Li S."/>
        </authorList>
    </citation>
    <scope>NUCLEOTIDE SEQUENCE [LARGE SCALE GENOMIC DNA]</scope>
    <source>
        <strain evidence="2">cv. 9930</strain>
    </source>
</reference>
<name>A0A0A0LFK0_CUCSA</name>
<dbReference type="Gramene" id="KGN58866">
    <property type="protein sequence ID" value="KGN58866"/>
    <property type="gene ID" value="Csa_3G734190"/>
</dbReference>
<dbReference type="EMBL" id="CM002924">
    <property type="protein sequence ID" value="KGN58866.1"/>
    <property type="molecule type" value="Genomic_DNA"/>
</dbReference>
<evidence type="ECO:0000313" key="1">
    <source>
        <dbReference type="EMBL" id="KGN58866.1"/>
    </source>
</evidence>
<keyword evidence="2" id="KW-1185">Reference proteome</keyword>
<organism evidence="1 2">
    <name type="scientific">Cucumis sativus</name>
    <name type="common">Cucumber</name>
    <dbReference type="NCBI Taxonomy" id="3659"/>
    <lineage>
        <taxon>Eukaryota</taxon>
        <taxon>Viridiplantae</taxon>
        <taxon>Streptophyta</taxon>
        <taxon>Embryophyta</taxon>
        <taxon>Tracheophyta</taxon>
        <taxon>Spermatophyta</taxon>
        <taxon>Magnoliopsida</taxon>
        <taxon>eudicotyledons</taxon>
        <taxon>Gunneridae</taxon>
        <taxon>Pentapetalae</taxon>
        <taxon>rosids</taxon>
        <taxon>fabids</taxon>
        <taxon>Cucurbitales</taxon>
        <taxon>Cucurbitaceae</taxon>
        <taxon>Benincaseae</taxon>
        <taxon>Cucumis</taxon>
    </lineage>
</organism>
<reference evidence="1 2" key="4">
    <citation type="journal article" date="2011" name="BMC Genomics">
        <title>RNA-Seq improves annotation of protein-coding genes in the cucumber genome.</title>
        <authorList>
            <person name="Li Z."/>
            <person name="Zhang Z."/>
            <person name="Yan P."/>
            <person name="Huang S."/>
            <person name="Fei Z."/>
            <person name="Lin K."/>
        </authorList>
    </citation>
    <scope>NUCLEOTIDE SEQUENCE [LARGE SCALE GENOMIC DNA]</scope>
    <source>
        <strain evidence="2">cv. 9930</strain>
    </source>
</reference>
<evidence type="ECO:0000313" key="2">
    <source>
        <dbReference type="Proteomes" id="UP000029981"/>
    </source>
</evidence>
<gene>
    <name evidence="1" type="ORF">Csa_3G734190</name>
</gene>
<sequence length="180" mass="19698">MEQPIKPVRLESTVVIGLQNRRLFVLASFTAVTSVSRSLSLITLRSQHLSLSRSHFPLSLSLDSLTPAAAPPAPPYPFISRENCSLSLSTSLELCLQLRPAPVVPQVAVSPSVAARSIIPPRFHLRLSHPDQATARLLRRSHTRPGEELGTVKSSPFVVNQARIQIVLGEFSLVKTQKNV</sequence>
<reference evidence="1 2" key="2">
    <citation type="journal article" date="2009" name="PLoS ONE">
        <title>An integrated genetic and cytogenetic map of the cucumber genome.</title>
        <authorList>
            <person name="Ren Y."/>
            <person name="Zhang Z."/>
            <person name="Liu J."/>
            <person name="Staub J.E."/>
            <person name="Han Y."/>
            <person name="Cheng Z."/>
            <person name="Li X."/>
            <person name="Lu J."/>
            <person name="Miao H."/>
            <person name="Kang H."/>
            <person name="Xie B."/>
            <person name="Gu X."/>
            <person name="Wang X."/>
            <person name="Du Y."/>
            <person name="Jin W."/>
            <person name="Huang S."/>
        </authorList>
    </citation>
    <scope>NUCLEOTIDE SEQUENCE [LARGE SCALE GENOMIC DNA]</scope>
    <source>
        <strain evidence="2">cv. 9930</strain>
    </source>
</reference>
<dbReference type="AlphaFoldDB" id="A0A0A0LFK0"/>
<proteinExistence type="predicted"/>
<accession>A0A0A0LFK0</accession>
<protein>
    <submittedName>
        <fullName evidence="1">Uncharacterized protein</fullName>
    </submittedName>
</protein>
<dbReference type="Proteomes" id="UP000029981">
    <property type="component" value="Chromosome 3"/>
</dbReference>
<reference evidence="1 2" key="3">
    <citation type="journal article" date="2010" name="BMC Genomics">
        <title>Transcriptome sequencing and comparative analysis of cucumber flowers with different sex types.</title>
        <authorList>
            <person name="Guo S."/>
            <person name="Zheng Y."/>
            <person name="Joung J.G."/>
            <person name="Liu S."/>
            <person name="Zhang Z."/>
            <person name="Crasta O.R."/>
            <person name="Sobral B.W."/>
            <person name="Xu Y."/>
            <person name="Huang S."/>
            <person name="Fei Z."/>
        </authorList>
    </citation>
    <scope>NUCLEOTIDE SEQUENCE [LARGE SCALE GENOMIC DNA]</scope>
    <source>
        <strain evidence="2">cv. 9930</strain>
    </source>
</reference>